<dbReference type="EC" id="2.1.1.191" evidence="5"/>
<proteinExistence type="predicted"/>
<dbReference type="GO" id="GO:0008168">
    <property type="term" value="F:methyltransferase activity"/>
    <property type="evidence" value="ECO:0007669"/>
    <property type="project" value="UniProtKB-KW"/>
</dbReference>
<accession>A0A517TRD7</accession>
<evidence type="ECO:0000313" key="6">
    <source>
        <dbReference type="Proteomes" id="UP000317909"/>
    </source>
</evidence>
<organism evidence="5 6">
    <name type="scientific">Lacipirellula limnantheis</name>
    <dbReference type="NCBI Taxonomy" id="2528024"/>
    <lineage>
        <taxon>Bacteria</taxon>
        <taxon>Pseudomonadati</taxon>
        <taxon>Planctomycetota</taxon>
        <taxon>Planctomycetia</taxon>
        <taxon>Pirellulales</taxon>
        <taxon>Lacipirellulaceae</taxon>
        <taxon>Lacipirellula</taxon>
    </lineage>
</organism>
<reference evidence="5 6" key="1">
    <citation type="submission" date="2019-02" db="EMBL/GenBank/DDBJ databases">
        <title>Deep-cultivation of Planctomycetes and their phenomic and genomic characterization uncovers novel biology.</title>
        <authorList>
            <person name="Wiegand S."/>
            <person name="Jogler M."/>
            <person name="Boedeker C."/>
            <person name="Pinto D."/>
            <person name="Vollmers J."/>
            <person name="Rivas-Marin E."/>
            <person name="Kohn T."/>
            <person name="Peeters S.H."/>
            <person name="Heuer A."/>
            <person name="Rast P."/>
            <person name="Oberbeckmann S."/>
            <person name="Bunk B."/>
            <person name="Jeske O."/>
            <person name="Meyerdierks A."/>
            <person name="Storesund J.E."/>
            <person name="Kallscheuer N."/>
            <person name="Luecker S."/>
            <person name="Lage O.M."/>
            <person name="Pohl T."/>
            <person name="Merkel B.J."/>
            <person name="Hornburger P."/>
            <person name="Mueller R.-W."/>
            <person name="Bruemmer F."/>
            <person name="Labrenz M."/>
            <person name="Spormann A.M."/>
            <person name="Op den Camp H."/>
            <person name="Overmann J."/>
            <person name="Amann R."/>
            <person name="Jetten M.S.M."/>
            <person name="Mascher T."/>
            <person name="Medema M.H."/>
            <person name="Devos D.P."/>
            <person name="Kaster A.-K."/>
            <person name="Ovreas L."/>
            <person name="Rohde M."/>
            <person name="Galperin M.Y."/>
            <person name="Jogler C."/>
        </authorList>
    </citation>
    <scope>NUCLEOTIDE SEQUENCE [LARGE SCALE GENOMIC DNA]</scope>
    <source>
        <strain evidence="5 6">I41</strain>
    </source>
</reference>
<evidence type="ECO:0000256" key="2">
    <source>
        <dbReference type="ARBA" id="ARBA00022679"/>
    </source>
</evidence>
<dbReference type="Gene3D" id="3.40.50.150">
    <property type="entry name" value="Vaccinia Virus protein VP39"/>
    <property type="match status" value="1"/>
</dbReference>
<keyword evidence="3" id="KW-0949">S-adenosyl-L-methionine</keyword>
<evidence type="ECO:0000259" key="4">
    <source>
        <dbReference type="Pfam" id="PF10672"/>
    </source>
</evidence>
<dbReference type="OrthoDB" id="9805492at2"/>
<name>A0A517TRD7_9BACT</name>
<keyword evidence="2 5" id="KW-0808">Transferase</keyword>
<dbReference type="KEGG" id="llh:I41_00900"/>
<dbReference type="Proteomes" id="UP000317909">
    <property type="component" value="Chromosome"/>
</dbReference>
<feature type="domain" description="S-adenosylmethionine-dependent methyltransferase" evidence="4">
    <location>
        <begin position="98"/>
        <end position="247"/>
    </location>
</feature>
<dbReference type="Pfam" id="PF10672">
    <property type="entry name" value="Methyltrans_SAM"/>
    <property type="match status" value="1"/>
</dbReference>
<keyword evidence="6" id="KW-1185">Reference proteome</keyword>
<dbReference type="SUPFAM" id="SSF53335">
    <property type="entry name" value="S-adenosyl-L-methionine-dependent methyltransferases"/>
    <property type="match status" value="1"/>
</dbReference>
<dbReference type="GO" id="GO:0032259">
    <property type="term" value="P:methylation"/>
    <property type="evidence" value="ECO:0007669"/>
    <property type="project" value="UniProtKB-KW"/>
</dbReference>
<sequence>MNNAWPDYELIDFGDGRKLERFAGWVLDRPCPSAAGVTKTKPQAWRGAIARFEGDRAADGEWSPAAAKWPQREWTLRVPLGVDRSFQMLLEPLPSGQIGLFPEQWDNWRWIAPRVAAQGPPLSVLNLFAYTGGSSLAAAAGGANVVHVDAAKSVVARARENAAAAGLAQHPIRWIVEDALKFCRREVKRGNRYDAIILDPPTYGHGPKGEEWNIKRDLLPLLELCGELTERRPKFVLLTCHTPGIGPAELSAYLSEGIFGSCGQPPRTMELSLSTADGRRLPSGMAARWPG</sequence>
<dbReference type="EMBL" id="CP036339">
    <property type="protein sequence ID" value="QDT70937.1"/>
    <property type="molecule type" value="Genomic_DNA"/>
</dbReference>
<dbReference type="InterPro" id="IPR019614">
    <property type="entry name" value="SAM-dep_methyl-trfase"/>
</dbReference>
<evidence type="ECO:0000256" key="1">
    <source>
        <dbReference type="ARBA" id="ARBA00022603"/>
    </source>
</evidence>
<keyword evidence="1 5" id="KW-0489">Methyltransferase</keyword>
<dbReference type="InterPro" id="IPR029063">
    <property type="entry name" value="SAM-dependent_MTases_sf"/>
</dbReference>
<protein>
    <submittedName>
        <fullName evidence="5">Ribosomal RNA large subunit methyltransferase I</fullName>
        <ecNumber evidence="5">2.1.1.191</ecNumber>
    </submittedName>
</protein>
<dbReference type="InterPro" id="IPR013780">
    <property type="entry name" value="Glyco_hydro_b"/>
</dbReference>
<dbReference type="AlphaFoldDB" id="A0A517TRD7"/>
<evidence type="ECO:0000256" key="3">
    <source>
        <dbReference type="ARBA" id="ARBA00022691"/>
    </source>
</evidence>
<gene>
    <name evidence="5" type="primary">rlmI</name>
    <name evidence="5" type="ORF">I41_00900</name>
</gene>
<dbReference type="RefSeq" id="WP_145429916.1">
    <property type="nucleotide sequence ID" value="NZ_CP036339.1"/>
</dbReference>
<dbReference type="Gene3D" id="2.60.40.1180">
    <property type="entry name" value="Golgi alpha-mannosidase II"/>
    <property type="match status" value="1"/>
</dbReference>
<dbReference type="PANTHER" id="PTHR43042:SF2">
    <property type="entry name" value="SAM-DEPENDENT METHYLTRANSFERASE"/>
    <property type="match status" value="1"/>
</dbReference>
<evidence type="ECO:0000313" key="5">
    <source>
        <dbReference type="EMBL" id="QDT70937.1"/>
    </source>
</evidence>
<dbReference type="PANTHER" id="PTHR43042">
    <property type="entry name" value="SAM-DEPENDENT METHYLTRANSFERASE"/>
    <property type="match status" value="1"/>
</dbReference>